<dbReference type="OrthoDB" id="10294086at2759"/>
<evidence type="ECO:0000313" key="2">
    <source>
        <dbReference type="Proteomes" id="UP000593573"/>
    </source>
</evidence>
<accession>A0A7J8TUC0</accession>
<evidence type="ECO:0000313" key="1">
    <source>
        <dbReference type="EMBL" id="MBA0641807.1"/>
    </source>
</evidence>
<proteinExistence type="predicted"/>
<reference evidence="1 2" key="1">
    <citation type="journal article" date="2019" name="Genome Biol. Evol.">
        <title>Insights into the evolution of the New World diploid cottons (Gossypium, subgenus Houzingenia) based on genome sequencing.</title>
        <authorList>
            <person name="Grover C.E."/>
            <person name="Arick M.A. 2nd"/>
            <person name="Thrash A."/>
            <person name="Conover J.L."/>
            <person name="Sanders W.S."/>
            <person name="Peterson D.G."/>
            <person name="Frelichowski J.E."/>
            <person name="Scheffler J.A."/>
            <person name="Scheffler B.E."/>
            <person name="Wendel J.F."/>
        </authorList>
    </citation>
    <scope>NUCLEOTIDE SEQUENCE [LARGE SCALE GENOMIC DNA]</scope>
    <source>
        <strain evidence="1">57</strain>
        <tissue evidence="1">Leaf</tissue>
    </source>
</reference>
<name>A0A7J8TUC0_9ROSI</name>
<dbReference type="AlphaFoldDB" id="A0A7J8TUC0"/>
<dbReference type="EMBL" id="JABFAB010000002">
    <property type="protein sequence ID" value="MBA0641807.1"/>
    <property type="molecule type" value="Genomic_DNA"/>
</dbReference>
<organism evidence="1 2">
    <name type="scientific">Gossypium klotzschianum</name>
    <dbReference type="NCBI Taxonomy" id="34286"/>
    <lineage>
        <taxon>Eukaryota</taxon>
        <taxon>Viridiplantae</taxon>
        <taxon>Streptophyta</taxon>
        <taxon>Embryophyta</taxon>
        <taxon>Tracheophyta</taxon>
        <taxon>Spermatophyta</taxon>
        <taxon>Magnoliopsida</taxon>
        <taxon>eudicotyledons</taxon>
        <taxon>Gunneridae</taxon>
        <taxon>Pentapetalae</taxon>
        <taxon>rosids</taxon>
        <taxon>malvids</taxon>
        <taxon>Malvales</taxon>
        <taxon>Malvaceae</taxon>
        <taxon>Malvoideae</taxon>
        <taxon>Gossypium</taxon>
    </lineage>
</organism>
<comment type="caution">
    <text evidence="1">The sequence shown here is derived from an EMBL/GenBank/DDBJ whole genome shotgun (WGS) entry which is preliminary data.</text>
</comment>
<keyword evidence="2" id="KW-1185">Reference proteome</keyword>
<gene>
    <name evidence="1" type="ORF">Goklo_026306</name>
</gene>
<dbReference type="Proteomes" id="UP000593573">
    <property type="component" value="Unassembled WGS sequence"/>
</dbReference>
<protein>
    <submittedName>
        <fullName evidence="1">Uncharacterized protein</fullName>
    </submittedName>
</protein>
<sequence length="66" mass="7239">MVIEPMKIPLAFARVLNQPLPYADKIFLMPPSSTPQKLKVKVANNPYAGGANPRFHPIKGKGKTPI</sequence>